<dbReference type="Gene3D" id="3.30.870.10">
    <property type="entry name" value="Endonuclease Chain A"/>
    <property type="match status" value="1"/>
</dbReference>
<dbReference type="OrthoDB" id="369674at2"/>
<name>A0A0G3G2A6_9GAMM</name>
<organism evidence="2 3">
    <name type="scientific">Thioalkalivibrio versutus</name>
    <dbReference type="NCBI Taxonomy" id="106634"/>
    <lineage>
        <taxon>Bacteria</taxon>
        <taxon>Pseudomonadati</taxon>
        <taxon>Pseudomonadota</taxon>
        <taxon>Gammaproteobacteria</taxon>
        <taxon>Chromatiales</taxon>
        <taxon>Ectothiorhodospiraceae</taxon>
        <taxon>Thioalkalivibrio</taxon>
    </lineage>
</organism>
<proteinExistence type="predicted"/>
<protein>
    <recommendedName>
        <fullName evidence="4">PLD phosphodiesterase domain-containing protein</fullName>
    </recommendedName>
</protein>
<dbReference type="AlphaFoldDB" id="A0A0G3G2A6"/>
<keyword evidence="3" id="KW-1185">Reference proteome</keyword>
<accession>A0A0G3G2A6</accession>
<feature type="coiled-coil region" evidence="1">
    <location>
        <begin position="368"/>
        <end position="395"/>
    </location>
</feature>
<evidence type="ECO:0000313" key="3">
    <source>
        <dbReference type="Proteomes" id="UP000064201"/>
    </source>
</evidence>
<dbReference type="EMBL" id="CP011367">
    <property type="protein sequence ID" value="AKJ95335.1"/>
    <property type="molecule type" value="Genomic_DNA"/>
</dbReference>
<evidence type="ECO:0008006" key="4">
    <source>
        <dbReference type="Google" id="ProtNLM"/>
    </source>
</evidence>
<dbReference type="InterPro" id="IPR059166">
    <property type="entry name" value="PLD-like_cat"/>
</dbReference>
<dbReference type="PATRIC" id="fig|106634.4.peg.1666"/>
<dbReference type="CDD" id="cd09176">
    <property type="entry name" value="PLDc_unchar6"/>
    <property type="match status" value="1"/>
</dbReference>
<dbReference type="RefSeq" id="WP_047251318.1">
    <property type="nucleotide sequence ID" value="NZ_CP011367.1"/>
</dbReference>
<keyword evidence="1" id="KW-0175">Coiled coil</keyword>
<evidence type="ECO:0000313" key="2">
    <source>
        <dbReference type="EMBL" id="AKJ95335.1"/>
    </source>
</evidence>
<dbReference type="KEGG" id="tvr:TVD_08160"/>
<sequence length="599" mass="65657">MLDPNGRNLYTHLLTPPPGYSLDQALGTTFSLDIPTLLTIPVHLSLLGAERRDDGIAVYESVRRTMDRVTLYLQRGQMRAPQKENHLFGLLEPCMVEVEPPGSGVFHPKIWVLRFMPDDGVSDPPLLRVAILSRNVTDDRSWDLSLQLDGWLGTGPSEVNRPLARLVEALPGLATRAIDPDRREQAQALARDVMDCEFQLPAGADSIEFAVLGWPTSRWRAEPSDRLAVISPFVKDEALRQLASVSAQPVALISRPDELESLSSASFTAFGGCYALHEAAESEDNEGEIDHDTHGLHAKVWIAEQGPQTVMTIGSANVTDAALGGQNNVEVIATLRGPRREIGGIDDLLGEKGLGSVLQRWEPGVGAATETDELARAAQERLERARKALARSELAVECEPGATEGMWRLWLLGRVELPESVVCHVWPVSRPPGDALMFGAGEEAGRIELAHSGAAYLTGLIAFELSDPAAEQPLRFALNLPIEGLPAEEREAAILRAVVKNRDGFLRYLMLLLAGDEASAAAFMPTAGSGHGRWHKAALDELPLLEEMTRCYSREPERLQDIAGMIERLQGRTGTSDLVPPEFEQLWQTYQQAMERRGE</sequence>
<dbReference type="Proteomes" id="UP000064201">
    <property type="component" value="Chromosome"/>
</dbReference>
<dbReference type="STRING" id="106634.TVD_08160"/>
<reference evidence="2 3" key="1">
    <citation type="submission" date="2015-04" db="EMBL/GenBank/DDBJ databases">
        <title>Complete Sequence for the Genome of the Thioalkalivibrio versutus D301.</title>
        <authorList>
            <person name="Mu T."/>
            <person name="Zhou J."/>
            <person name="Xu X."/>
        </authorList>
    </citation>
    <scope>NUCLEOTIDE SEQUENCE [LARGE SCALE GENOMIC DNA]</scope>
    <source>
        <strain evidence="2 3">D301</strain>
    </source>
</reference>
<gene>
    <name evidence="2" type="ORF">TVD_08160</name>
</gene>
<evidence type="ECO:0000256" key="1">
    <source>
        <dbReference type="SAM" id="Coils"/>
    </source>
</evidence>